<geneLocation type="plasmid" evidence="1">
    <name>pTAA-3-1</name>
</geneLocation>
<dbReference type="RefSeq" id="WP_135472560.1">
    <property type="nucleotide sequence ID" value="NZ_SJSA01000002.1"/>
</dbReference>
<reference evidence="1 3" key="1">
    <citation type="submission" date="2019-02" db="EMBL/GenBank/DDBJ databases">
        <title>Isolation and identification of novel species under the genus Muribaculum.</title>
        <authorList>
            <person name="Miyake S."/>
            <person name="Ding Y."/>
            <person name="Low A."/>
            <person name="Soh M."/>
            <person name="Seedorf H."/>
        </authorList>
    </citation>
    <scope>NUCLEOTIDE SEQUENCE [LARGE SCALE GENOMIC DNA]</scope>
    <source>
        <strain evidence="1 3">TLL-A3</strain>
        <plasmid evidence="1">pTAA-3-1</plasmid>
    </source>
</reference>
<dbReference type="GeneID" id="82151163"/>
<organism evidence="1 3">
    <name type="scientific">Duncaniella freteri</name>
    <dbReference type="NCBI Taxonomy" id="2530391"/>
    <lineage>
        <taxon>Bacteria</taxon>
        <taxon>Pseudomonadati</taxon>
        <taxon>Bacteroidota</taxon>
        <taxon>Bacteroidia</taxon>
        <taxon>Bacteroidales</taxon>
        <taxon>Muribaculaceae</taxon>
        <taxon>Duncaniella</taxon>
    </lineage>
</organism>
<proteinExistence type="predicted"/>
<sequence>MSKKVKIEPVRSSESASLYTIIFEDGDMSEFAKFLNRFKDNGKLQRDYQLILYALQKILENGVQERYFRPEGKYADRVCALPIDSGKLRLYCLRISDKILILGNGGIKQTKTYNENQELNGYVMDLQKFDALLKAAEKEGSIIVEETVLNGITDKTFEL</sequence>
<evidence type="ECO:0008006" key="4">
    <source>
        <dbReference type="Google" id="ProtNLM"/>
    </source>
</evidence>
<evidence type="ECO:0000313" key="2">
    <source>
        <dbReference type="EMBL" id="TGG36851.1"/>
    </source>
</evidence>
<evidence type="ECO:0000313" key="3">
    <source>
        <dbReference type="Proteomes" id="UP000297635"/>
    </source>
</evidence>
<comment type="caution">
    <text evidence="1">The sequence shown here is derived from an EMBL/GenBank/DDBJ whole genome shotgun (WGS) entry which is preliminary data.</text>
</comment>
<gene>
    <name evidence="2" type="ORF">EZ315_13550</name>
    <name evidence="1" type="ORF">EZ315_15370</name>
</gene>
<protein>
    <recommendedName>
        <fullName evidence="4">Addiction module toxin RelE</fullName>
    </recommendedName>
</protein>
<name>A0A4Z0V2J5_9BACT</name>
<evidence type="ECO:0000313" key="1">
    <source>
        <dbReference type="EMBL" id="TGG35064.1"/>
    </source>
</evidence>
<dbReference type="EMBL" id="SJSA01000003">
    <property type="protein sequence ID" value="TGG35064.1"/>
    <property type="molecule type" value="Genomic_DNA"/>
</dbReference>
<dbReference type="AlphaFoldDB" id="A0A4Z0V2J5"/>
<keyword evidence="1" id="KW-0614">Plasmid</keyword>
<dbReference type="Proteomes" id="UP000297635">
    <property type="component" value="Unassembled WGS sequence"/>
</dbReference>
<accession>A0A4Z0V2J5</accession>
<keyword evidence="3" id="KW-1185">Reference proteome</keyword>
<dbReference type="EMBL" id="SJSA01000002">
    <property type="protein sequence ID" value="TGG36851.1"/>
    <property type="molecule type" value="Genomic_DNA"/>
</dbReference>